<dbReference type="CDD" id="cd06456">
    <property type="entry name" value="M3A_DCP"/>
    <property type="match status" value="1"/>
</dbReference>
<keyword evidence="5 7" id="KW-0862">Zinc</keyword>
<keyword evidence="6 7" id="KW-0482">Metalloprotease</keyword>
<evidence type="ECO:0000256" key="2">
    <source>
        <dbReference type="ARBA" id="ARBA00022670"/>
    </source>
</evidence>
<dbReference type="SUPFAM" id="SSF55486">
    <property type="entry name" value="Metalloproteases ('zincins'), catalytic domain"/>
    <property type="match status" value="1"/>
</dbReference>
<dbReference type="InterPro" id="IPR034005">
    <property type="entry name" value="M3A_DCP"/>
</dbReference>
<evidence type="ECO:0000256" key="3">
    <source>
        <dbReference type="ARBA" id="ARBA00022723"/>
    </source>
</evidence>
<comment type="similarity">
    <text evidence="1 7">Belongs to the peptidase M3 family.</text>
</comment>
<feature type="domain" description="Peptidase M3A/M3B catalytic" evidence="8">
    <location>
        <begin position="227"/>
        <end position="671"/>
    </location>
</feature>
<dbReference type="Proteomes" id="UP000199473">
    <property type="component" value="Unassembled WGS sequence"/>
</dbReference>
<dbReference type="GO" id="GO:0004180">
    <property type="term" value="F:carboxypeptidase activity"/>
    <property type="evidence" value="ECO:0007669"/>
    <property type="project" value="TreeGrafter"/>
</dbReference>
<dbReference type="GO" id="GO:0005829">
    <property type="term" value="C:cytosol"/>
    <property type="evidence" value="ECO:0007669"/>
    <property type="project" value="TreeGrafter"/>
</dbReference>
<evidence type="ECO:0000256" key="6">
    <source>
        <dbReference type="ARBA" id="ARBA00023049"/>
    </source>
</evidence>
<dbReference type="STRING" id="1123062.SAMN02745775_101661"/>
<dbReference type="InterPro" id="IPR024077">
    <property type="entry name" value="Neurolysin/TOP_dom2"/>
</dbReference>
<dbReference type="InterPro" id="IPR001567">
    <property type="entry name" value="Pept_M3A_M3B_dom"/>
</dbReference>
<dbReference type="InterPro" id="IPR024079">
    <property type="entry name" value="MetalloPept_cat_dom_sf"/>
</dbReference>
<keyword evidence="10" id="KW-1185">Reference proteome</keyword>
<keyword evidence="4 7" id="KW-0378">Hydrolase</keyword>
<keyword evidence="3 7" id="KW-0479">Metal-binding</keyword>
<dbReference type="GO" id="GO:0046872">
    <property type="term" value="F:metal ion binding"/>
    <property type="evidence" value="ECO:0007669"/>
    <property type="project" value="UniProtKB-UniRule"/>
</dbReference>
<organism evidence="9 10">
    <name type="scientific">Falsiroseomonas stagni DSM 19981</name>
    <dbReference type="NCBI Taxonomy" id="1123062"/>
    <lineage>
        <taxon>Bacteria</taxon>
        <taxon>Pseudomonadati</taxon>
        <taxon>Pseudomonadota</taxon>
        <taxon>Alphaproteobacteria</taxon>
        <taxon>Acetobacterales</taxon>
        <taxon>Roseomonadaceae</taxon>
        <taxon>Falsiroseomonas</taxon>
    </lineage>
</organism>
<evidence type="ECO:0000256" key="4">
    <source>
        <dbReference type="ARBA" id="ARBA00022801"/>
    </source>
</evidence>
<sequence>MTENPLLRPWTTPFGVPPFDLIRAGHFAPAFDAALAAHLTEIAAIGDNPAPPDFANTMEALERAGGMLTRIASVFFNLTLSQATPELQAVERDWAPKLARHRSAIALDPGIFSRVAALHARIDTLALAPDQKRLLERRYQGLVRAGAALDQATRDRLTELSTRLATLHTSFGQNVLADENDWQMVLAPDQLGGLPDSLVQAAREAAKERGAEGYVITLARSSVEPFLTFSTERALREKAWRAWVARGALHPDRDNAALVKEILALRAERARLLGHADFAEYRLVDTMARTPEAAEGLLRAAWEPAKRRAAAEREELAAMARAAGHNDPIEAWDWRFWAERARQQKHAIDAGALKPYFALDAMLAAVFDTAKRLFSIRFEERADIPRYHQDVRAFEVTDADGAHRGVFLLDNFARSGKRSGAWMSSFRVADALDGRVSPIIVNNNNVAKASPTLLSFDDARTLFHEFGHALHGLLSTARYPSQSGTAVLGDFVEFPSQVMENWLSVPDVLRRYAKHVETGEPLPEALLEKLLAARNEGQGFATVEYVSSALIDLALHRVASPETLDLAAFESDFLREIDMPDAIGLRHRPIHFGHLFAGGGYAAGYYFYLWAEVLDADGFEAFEEAGDPFHADLAARLKAVFEAGDTKDPMDLYVGFRGRKPAVDALLRKRGLAA</sequence>
<reference evidence="9 10" key="1">
    <citation type="submission" date="2016-10" db="EMBL/GenBank/DDBJ databases">
        <authorList>
            <person name="de Groot N.N."/>
        </authorList>
    </citation>
    <scope>NUCLEOTIDE SEQUENCE [LARGE SCALE GENOMIC DNA]</scope>
    <source>
        <strain evidence="9 10">DSM 19981</strain>
    </source>
</reference>
<evidence type="ECO:0000256" key="5">
    <source>
        <dbReference type="ARBA" id="ARBA00022833"/>
    </source>
</evidence>
<gene>
    <name evidence="9" type="ORF">SAMN02745775_101661</name>
</gene>
<accession>A0A1I3XU10</accession>
<dbReference type="FunFam" id="3.40.390.10:FF:000009">
    <property type="entry name" value="Oligopeptidase A"/>
    <property type="match status" value="1"/>
</dbReference>
<dbReference type="AlphaFoldDB" id="A0A1I3XU10"/>
<evidence type="ECO:0000313" key="9">
    <source>
        <dbReference type="EMBL" id="SFK23127.1"/>
    </source>
</evidence>
<evidence type="ECO:0000256" key="1">
    <source>
        <dbReference type="ARBA" id="ARBA00006040"/>
    </source>
</evidence>
<comment type="cofactor">
    <cofactor evidence="7">
        <name>Zn(2+)</name>
        <dbReference type="ChEBI" id="CHEBI:29105"/>
    </cofactor>
    <text evidence="7">Binds 1 zinc ion.</text>
</comment>
<keyword evidence="2 7" id="KW-0645">Protease</keyword>
<dbReference type="PANTHER" id="PTHR43660:SF1">
    <property type="entry name" value="DIPEPTIDYL CARBOXYPEPTIDASE"/>
    <property type="match status" value="1"/>
</dbReference>
<dbReference type="OrthoDB" id="9773538at2"/>
<dbReference type="EMBL" id="FOSQ01000001">
    <property type="protein sequence ID" value="SFK23127.1"/>
    <property type="molecule type" value="Genomic_DNA"/>
</dbReference>
<dbReference type="InterPro" id="IPR045090">
    <property type="entry name" value="Pept_M3A_M3B"/>
</dbReference>
<dbReference type="Gene3D" id="1.10.1370.10">
    <property type="entry name" value="Neurolysin, domain 3"/>
    <property type="match status" value="1"/>
</dbReference>
<protein>
    <submittedName>
        <fullName evidence="9">Peptidyl-dipeptidase Dcp</fullName>
    </submittedName>
</protein>
<dbReference type="GO" id="GO:0004222">
    <property type="term" value="F:metalloendopeptidase activity"/>
    <property type="evidence" value="ECO:0007669"/>
    <property type="project" value="InterPro"/>
</dbReference>
<evidence type="ECO:0000259" key="8">
    <source>
        <dbReference type="Pfam" id="PF01432"/>
    </source>
</evidence>
<evidence type="ECO:0000313" key="10">
    <source>
        <dbReference type="Proteomes" id="UP000199473"/>
    </source>
</evidence>
<dbReference type="RefSeq" id="WP_092955414.1">
    <property type="nucleotide sequence ID" value="NZ_FOSQ01000001.1"/>
</dbReference>
<dbReference type="Pfam" id="PF01432">
    <property type="entry name" value="Peptidase_M3"/>
    <property type="match status" value="1"/>
</dbReference>
<dbReference type="PANTHER" id="PTHR43660">
    <property type="entry name" value="DIPEPTIDYL CARBOXYPEPTIDASE"/>
    <property type="match status" value="1"/>
</dbReference>
<proteinExistence type="inferred from homology"/>
<evidence type="ECO:0000256" key="7">
    <source>
        <dbReference type="RuleBase" id="RU003435"/>
    </source>
</evidence>
<dbReference type="Gene3D" id="3.40.390.10">
    <property type="entry name" value="Collagenase (Catalytic Domain)"/>
    <property type="match status" value="1"/>
</dbReference>
<dbReference type="GO" id="GO:0006508">
    <property type="term" value="P:proteolysis"/>
    <property type="evidence" value="ECO:0007669"/>
    <property type="project" value="UniProtKB-KW"/>
</dbReference>
<name>A0A1I3XU10_9PROT</name>